<organism evidence="2 3">
    <name type="scientific">Candidatus Coprenecus stercoravium</name>
    <dbReference type="NCBI Taxonomy" id="2840735"/>
    <lineage>
        <taxon>Bacteria</taxon>
        <taxon>Pseudomonadati</taxon>
        <taxon>Bacteroidota</taxon>
        <taxon>Bacteroidia</taxon>
        <taxon>Bacteroidales</taxon>
        <taxon>Rikenellaceae</taxon>
        <taxon>Rikenellaceae incertae sedis</taxon>
        <taxon>Candidatus Coprenecus</taxon>
    </lineage>
</organism>
<dbReference type="InterPro" id="IPR026403">
    <property type="entry name" value="Lipo_with_rSAM"/>
</dbReference>
<evidence type="ECO:0000313" key="2">
    <source>
        <dbReference type="EMBL" id="HIZ85237.1"/>
    </source>
</evidence>
<dbReference type="Proteomes" id="UP000824115">
    <property type="component" value="Unassembled WGS sequence"/>
</dbReference>
<reference evidence="2" key="2">
    <citation type="submission" date="2021-04" db="EMBL/GenBank/DDBJ databases">
        <authorList>
            <person name="Gilroy R."/>
        </authorList>
    </citation>
    <scope>NUCLEOTIDE SEQUENCE</scope>
    <source>
        <strain evidence="2">Gambia16-554</strain>
    </source>
</reference>
<dbReference type="AlphaFoldDB" id="A0A9D2KAF6"/>
<reference evidence="2" key="1">
    <citation type="journal article" date="2021" name="PeerJ">
        <title>Extensive microbial diversity within the chicken gut microbiome revealed by metagenomics and culture.</title>
        <authorList>
            <person name="Gilroy R."/>
            <person name="Ravi A."/>
            <person name="Getino M."/>
            <person name="Pursley I."/>
            <person name="Horton D.L."/>
            <person name="Alikhan N.F."/>
            <person name="Baker D."/>
            <person name="Gharbi K."/>
            <person name="Hall N."/>
            <person name="Watson M."/>
            <person name="Adriaenssens E.M."/>
            <person name="Foster-Nyarko E."/>
            <person name="Jarju S."/>
            <person name="Secka A."/>
            <person name="Antonio M."/>
            <person name="Oren A."/>
            <person name="Chaudhuri R.R."/>
            <person name="La Ragione R."/>
            <person name="Hildebrand F."/>
            <person name="Pallen M.J."/>
        </authorList>
    </citation>
    <scope>NUCLEOTIDE SEQUENCE</scope>
    <source>
        <strain evidence="2">Gambia16-554</strain>
    </source>
</reference>
<dbReference type="Gene3D" id="2.60.40.10">
    <property type="entry name" value="Immunoglobulins"/>
    <property type="match status" value="1"/>
</dbReference>
<proteinExistence type="predicted"/>
<dbReference type="PROSITE" id="PS51257">
    <property type="entry name" value="PROKAR_LIPOPROTEIN"/>
    <property type="match status" value="1"/>
</dbReference>
<protein>
    <submittedName>
        <fullName evidence="2">Radical SAM-associated putative lipoprotein</fullName>
    </submittedName>
</protein>
<dbReference type="EMBL" id="DXAW01000039">
    <property type="protein sequence ID" value="HIZ85237.1"/>
    <property type="molecule type" value="Genomic_DNA"/>
</dbReference>
<gene>
    <name evidence="2" type="ORF">IAC04_01965</name>
</gene>
<name>A0A9D2KAF6_9BACT</name>
<dbReference type="SUPFAM" id="SSF49373">
    <property type="entry name" value="Invasin/intimin cell-adhesion fragments"/>
    <property type="match status" value="1"/>
</dbReference>
<feature type="chain" id="PRO_5039286317" evidence="1">
    <location>
        <begin position="19"/>
        <end position="152"/>
    </location>
</feature>
<evidence type="ECO:0000256" key="1">
    <source>
        <dbReference type="SAM" id="SignalP"/>
    </source>
</evidence>
<feature type="signal peptide" evidence="1">
    <location>
        <begin position="1"/>
        <end position="18"/>
    </location>
</feature>
<sequence>MKRILRFLLMALGVGAMASCKVEYGSPHADYEAKGRVTDEEGNPVKGIKVEFVKTYGTDSLGNAEYYPLSNVYALTGDDGSFGIKSTLYTAGTDSITVGFVDVDGESNGGEFATKMVKEPLVRIKDGKDWNEGTFAVPDEMEVTLERVEKAE</sequence>
<keyword evidence="1" id="KW-0732">Signal</keyword>
<comment type="caution">
    <text evidence="2">The sequence shown here is derived from an EMBL/GenBank/DDBJ whole genome shotgun (WGS) entry which is preliminary data.</text>
</comment>
<accession>A0A9D2KAF6</accession>
<dbReference type="InterPro" id="IPR008964">
    <property type="entry name" value="Invasin/intimin_cell_adhesion"/>
</dbReference>
<dbReference type="NCBIfam" id="TIGR04134">
    <property type="entry name" value="lipo_with_rSAM"/>
    <property type="match status" value="1"/>
</dbReference>
<dbReference type="InterPro" id="IPR013783">
    <property type="entry name" value="Ig-like_fold"/>
</dbReference>
<keyword evidence="2" id="KW-0449">Lipoprotein</keyword>
<evidence type="ECO:0000313" key="3">
    <source>
        <dbReference type="Proteomes" id="UP000824115"/>
    </source>
</evidence>